<evidence type="ECO:0000313" key="2">
    <source>
        <dbReference type="EMBL" id="CBI14147.1"/>
    </source>
</evidence>
<feature type="transmembrane region" description="Helical" evidence="1">
    <location>
        <begin position="6"/>
        <end position="27"/>
    </location>
</feature>
<dbReference type="EMBL" id="FN597254">
    <property type="protein sequence ID" value="CBI14147.1"/>
    <property type="molecule type" value="Genomic_DNA"/>
</dbReference>
<dbReference type="Proteomes" id="UP000001517">
    <property type="component" value="Chromosome"/>
</dbReference>
<evidence type="ECO:0000256" key="1">
    <source>
        <dbReference type="SAM" id="Phobius"/>
    </source>
</evidence>
<gene>
    <name evidence="2" type="ordered locus">GALLO_1656</name>
</gene>
<protein>
    <submittedName>
        <fullName evidence="2">Uncharacterized protein</fullName>
    </submittedName>
</protein>
<keyword evidence="1" id="KW-0812">Transmembrane</keyword>
<evidence type="ECO:0000313" key="3">
    <source>
        <dbReference type="Proteomes" id="UP000001517"/>
    </source>
</evidence>
<sequence length="88" mass="10312">MFGIIVFLIVGTIPFAINILIPLISIYRKQKQYQKLVKDRDKGSLLYQRIVTVPIVEFKDDFKKIVKFFLLYIIFLVLLMLLVMSEAS</sequence>
<reference evidence="2 3" key="1">
    <citation type="journal article" date="2010" name="J. Bacteriol.">
        <title>Genome sequence of Streptococcus gallolyticus: insights into its adaptation to the bovine rumen and its ability to cause endocarditis.</title>
        <authorList>
            <person name="Rusniok C."/>
            <person name="Couve E."/>
            <person name="Da Cunha V."/>
            <person name="El Gana R."/>
            <person name="Zidane N."/>
            <person name="Bouchier C."/>
            <person name="Poyart C."/>
            <person name="Leclercq R."/>
            <person name="Trieu-Cuot P."/>
            <person name="Glaser P."/>
        </authorList>
    </citation>
    <scope>NUCLEOTIDE SEQUENCE [LARGE SCALE GENOMIC DNA]</scope>
    <source>
        <strain evidence="2 3">UCN34</strain>
    </source>
</reference>
<dbReference type="RefSeq" id="WP_012962314.1">
    <property type="nucleotide sequence ID" value="NC_013798.1"/>
</dbReference>
<proteinExistence type="predicted"/>
<feature type="transmembrane region" description="Helical" evidence="1">
    <location>
        <begin position="68"/>
        <end position="85"/>
    </location>
</feature>
<organism evidence="2 3">
    <name type="scientific">Streptococcus gallolyticus (strain UCN34)</name>
    <dbReference type="NCBI Taxonomy" id="637909"/>
    <lineage>
        <taxon>Bacteria</taxon>
        <taxon>Bacillati</taxon>
        <taxon>Bacillota</taxon>
        <taxon>Bacilli</taxon>
        <taxon>Lactobacillales</taxon>
        <taxon>Streptococcaceae</taxon>
        <taxon>Streptococcus</taxon>
    </lineage>
</organism>
<name>A0AA36JZW3_STRG3</name>
<dbReference type="KEGG" id="sga:GALLO_1656"/>
<keyword evidence="1" id="KW-0472">Membrane</keyword>
<keyword evidence="1" id="KW-1133">Transmembrane helix</keyword>
<dbReference type="AlphaFoldDB" id="A0AA36JZW3"/>
<accession>A0AA36JZW3</accession>